<proteinExistence type="predicted"/>
<evidence type="ECO:0000313" key="3">
    <source>
        <dbReference type="EMBL" id="OAI27075.1"/>
    </source>
</evidence>
<reference evidence="3 4" key="1">
    <citation type="submission" date="2016-03" db="EMBL/GenBank/DDBJ databases">
        <authorList>
            <person name="Heylen K."/>
            <person name="De Vos P."/>
            <person name="Vekeman B."/>
        </authorList>
    </citation>
    <scope>NUCLEOTIDE SEQUENCE [LARGE SCALE GENOMIC DNA]</scope>
    <source>
        <strain evidence="3 4">R-49807</strain>
    </source>
</reference>
<name>A0A291IG22_9GAMM</name>
<dbReference type="RefSeq" id="WP_064026591.1">
    <property type="nucleotide sequence ID" value="NZ_CP023669.1"/>
</dbReference>
<dbReference type="EMBL" id="LUUL01000066">
    <property type="protein sequence ID" value="OAI27075.1"/>
    <property type="molecule type" value="Genomic_DNA"/>
</dbReference>
<dbReference type="Pfam" id="PF01757">
    <property type="entry name" value="Acyl_transf_3"/>
    <property type="match status" value="1"/>
</dbReference>
<sequence length="666" mass="76000">MTDKSPENNTNKHEAHSKYRPDIDGLRAVAIISVVSFHAFPNFITGGFIGVDIFFVISGYLISSIIFGELNQNKFSFLDFYIRRIKRIFPALLAMMTTCFIAGWLILLPNEYKQLGKHIATGAGFVSNFAFWQESGYFDSTAETKPLLHLWSLGIEEQFYLIWPIILWITWQKKINYWIIATIITLASFLLNIIKINFDQVAAFYSPQTRFWELMIGSIVAYVQIHNSHIIANIKNKQPSASFCSVNPLDSITSSSNPRNHISSLLGIILIGIGFGLIHKESNFPGWYALLPSLGAALLIAAGQEALVNRFVLSNRVLIWFGLISYPLYLWHWPLLSFARIIKSENPNTETICLAVATAVCLAWLTYTLIEKPIRFGRYSRQKAIALALSMCAVGSIGFYTYNQGGFELRFPKTVQDLNQYQYNFHDEYREFTCFLEPEQDYTAFQDCGVTRDKNKKTILIWGDSHAAHLYPGYKEIYGNSFNLIQRTAAICPPILNTDFPKRKSCKDINSKNIELIRAENPDRVVLSALWYDYDWTQVKKTISALKDSGIKNIDLIGQDPCWTDDLPKLLYKYFKNDTMHQIPRRMKFGVDGKCLKLDPLMKEFSAQQQVNYISPTDIMCNDEGCITRLGDTIESLTGWDSGHFTSVGSVYLVSQFSQFNYLTGW</sequence>
<evidence type="ECO:0000313" key="4">
    <source>
        <dbReference type="Proteomes" id="UP000077734"/>
    </source>
</evidence>
<dbReference type="PANTHER" id="PTHR23028">
    <property type="entry name" value="ACETYLTRANSFERASE"/>
    <property type="match status" value="1"/>
</dbReference>
<dbReference type="Proteomes" id="UP000077734">
    <property type="component" value="Unassembled WGS sequence"/>
</dbReference>
<dbReference type="GO" id="GO:0016747">
    <property type="term" value="F:acyltransferase activity, transferring groups other than amino-acyl groups"/>
    <property type="evidence" value="ECO:0007669"/>
    <property type="project" value="InterPro"/>
</dbReference>
<dbReference type="Pfam" id="PF19040">
    <property type="entry name" value="SGNH"/>
    <property type="match status" value="1"/>
</dbReference>
<feature type="domain" description="SGNH" evidence="2">
    <location>
        <begin position="444"/>
        <end position="658"/>
    </location>
</feature>
<organism evidence="3 4">
    <name type="scientific">Methylomonas koyamae</name>
    <dbReference type="NCBI Taxonomy" id="702114"/>
    <lineage>
        <taxon>Bacteria</taxon>
        <taxon>Pseudomonadati</taxon>
        <taxon>Pseudomonadota</taxon>
        <taxon>Gammaproteobacteria</taxon>
        <taxon>Methylococcales</taxon>
        <taxon>Methylococcaceae</taxon>
        <taxon>Methylomonas</taxon>
    </lineage>
</organism>
<dbReference type="InterPro" id="IPR050879">
    <property type="entry name" value="Acyltransferase_3"/>
</dbReference>
<gene>
    <name evidence="3" type="ORF">A1356_10240</name>
</gene>
<evidence type="ECO:0000259" key="2">
    <source>
        <dbReference type="Pfam" id="PF19040"/>
    </source>
</evidence>
<dbReference type="GO" id="GO:0016020">
    <property type="term" value="C:membrane"/>
    <property type="evidence" value="ECO:0007669"/>
    <property type="project" value="TreeGrafter"/>
</dbReference>
<dbReference type="InterPro" id="IPR002656">
    <property type="entry name" value="Acyl_transf_3_dom"/>
</dbReference>
<dbReference type="InterPro" id="IPR043968">
    <property type="entry name" value="SGNH"/>
</dbReference>
<protein>
    <submittedName>
        <fullName evidence="3">Uncharacterized protein</fullName>
    </submittedName>
</protein>
<comment type="caution">
    <text evidence="3">The sequence shown here is derived from an EMBL/GenBank/DDBJ whole genome shotgun (WGS) entry which is preliminary data.</text>
</comment>
<keyword evidence="4" id="KW-1185">Reference proteome</keyword>
<evidence type="ECO:0000259" key="1">
    <source>
        <dbReference type="Pfam" id="PF01757"/>
    </source>
</evidence>
<dbReference type="GO" id="GO:0009103">
    <property type="term" value="P:lipopolysaccharide biosynthetic process"/>
    <property type="evidence" value="ECO:0007669"/>
    <property type="project" value="TreeGrafter"/>
</dbReference>
<accession>A0A291IG22</accession>
<dbReference type="KEGG" id="mko:MKLM6_0988"/>
<dbReference type="AlphaFoldDB" id="A0A291IG22"/>
<feature type="domain" description="Acyltransferase 3" evidence="1">
    <location>
        <begin position="22"/>
        <end position="367"/>
    </location>
</feature>
<dbReference type="PANTHER" id="PTHR23028:SF53">
    <property type="entry name" value="ACYL_TRANSF_3 DOMAIN-CONTAINING PROTEIN"/>
    <property type="match status" value="1"/>
</dbReference>